<sequence>LIPRGAIADAQTGAIDELLRRSERHGQAPLAVWFDDSDPEALRKSFAGADVQALVNLQHLQNGPARRAEFLALDVPVLQTLGYRDGNEADWLAAASGVASRTAAAFLGMPETWGMSDPLVISALENGEPKLMAGQAEALLDKLDRLLRLRRLPAADKHLALMFWNHPEGEKNVAASHLNVPASLARLGEALRAAGYRVATSDESALLDTAQRLL</sequence>
<evidence type="ECO:0000259" key="1">
    <source>
        <dbReference type="Pfam" id="PF02514"/>
    </source>
</evidence>
<dbReference type="AlphaFoldDB" id="A0A367LZG5"/>
<dbReference type="PANTHER" id="PTHR44119:SF4">
    <property type="entry name" value="AEROBIC COBALTOCHELATASE SUBUNIT COBN"/>
    <property type="match status" value="1"/>
</dbReference>
<evidence type="ECO:0000313" key="3">
    <source>
        <dbReference type="Proteomes" id="UP000253594"/>
    </source>
</evidence>
<protein>
    <submittedName>
        <fullName evidence="2">Cobaltochelatase subunit CobN</fullName>
    </submittedName>
</protein>
<feature type="domain" description="CobN/magnesium chelatase" evidence="1">
    <location>
        <begin position="3"/>
        <end position="208"/>
    </location>
</feature>
<dbReference type="InterPro" id="IPR003672">
    <property type="entry name" value="CobN/Mg_chltase"/>
</dbReference>
<name>A0A367LZG5_PSEAI</name>
<feature type="non-terminal residue" evidence="2">
    <location>
        <position position="1"/>
    </location>
</feature>
<reference evidence="2 3" key="1">
    <citation type="submission" date="2018-07" db="EMBL/GenBank/DDBJ databases">
        <title>Mechanisms of high-level aminoglycoside resistance among Gram-negative pathogens in Brazil.</title>
        <authorList>
            <person name="Ballaben A.S."/>
            <person name="Darini A.L.C."/>
            <person name="Doi Y."/>
        </authorList>
    </citation>
    <scope>NUCLEOTIDE SEQUENCE [LARGE SCALE GENOMIC DNA]</scope>
    <source>
        <strain evidence="2 3">B2-305</strain>
    </source>
</reference>
<dbReference type="Pfam" id="PF02514">
    <property type="entry name" value="CobN-Mg_chel"/>
    <property type="match status" value="1"/>
</dbReference>
<gene>
    <name evidence="2" type="ORF">DT376_33785</name>
</gene>
<dbReference type="EMBL" id="QORE01001989">
    <property type="protein sequence ID" value="RCI70574.1"/>
    <property type="molecule type" value="Genomic_DNA"/>
</dbReference>
<proteinExistence type="predicted"/>
<organism evidence="2 3">
    <name type="scientific">Pseudomonas aeruginosa</name>
    <dbReference type="NCBI Taxonomy" id="287"/>
    <lineage>
        <taxon>Bacteria</taxon>
        <taxon>Pseudomonadati</taxon>
        <taxon>Pseudomonadota</taxon>
        <taxon>Gammaproteobacteria</taxon>
        <taxon>Pseudomonadales</taxon>
        <taxon>Pseudomonadaceae</taxon>
        <taxon>Pseudomonas</taxon>
    </lineage>
</organism>
<accession>A0A367LZG5</accession>
<dbReference type="PANTHER" id="PTHR44119">
    <property type="entry name" value="MAGNESIUM-CHELATASE SUBUNIT CHLH, CHLOROPLASTIC"/>
    <property type="match status" value="1"/>
</dbReference>
<comment type="caution">
    <text evidence="2">The sequence shown here is derived from an EMBL/GenBank/DDBJ whole genome shotgun (WGS) entry which is preliminary data.</text>
</comment>
<evidence type="ECO:0000313" key="2">
    <source>
        <dbReference type="EMBL" id="RCI70574.1"/>
    </source>
</evidence>
<feature type="non-terminal residue" evidence="2">
    <location>
        <position position="214"/>
    </location>
</feature>
<dbReference type="Proteomes" id="UP000253594">
    <property type="component" value="Unassembled WGS sequence"/>
</dbReference>